<name>A0A2N1PT08_9BACT</name>
<dbReference type="AlphaFoldDB" id="A0A2N1PT08"/>
<comment type="caution">
    <text evidence="1">The sequence shown here is derived from an EMBL/GenBank/DDBJ whole genome shotgun (WGS) entry which is preliminary data.</text>
</comment>
<dbReference type="Proteomes" id="UP000233256">
    <property type="component" value="Unassembled WGS sequence"/>
</dbReference>
<gene>
    <name evidence="1" type="ORF">CVV64_06900</name>
</gene>
<sequence length="82" mass="9388">MVEKKMDSEVETTDVVKMTCPKDAMNYDLSATYCKGDKIFHELWEDVGVVEETGVTEDGCKKMVVRFEKNGKKKLIMEFTAK</sequence>
<accession>A0A2N1PT08</accession>
<proteinExistence type="predicted"/>
<dbReference type="EMBL" id="PGXC01000003">
    <property type="protein sequence ID" value="PKK91477.1"/>
    <property type="molecule type" value="Genomic_DNA"/>
</dbReference>
<evidence type="ECO:0000313" key="2">
    <source>
        <dbReference type="Proteomes" id="UP000233256"/>
    </source>
</evidence>
<reference evidence="1 2" key="1">
    <citation type="journal article" date="2017" name="ISME J.">
        <title>Potential for microbial H2 and metal transformations associated with novel bacteria and archaea in deep terrestrial subsurface sediments.</title>
        <authorList>
            <person name="Hernsdorf A.W."/>
            <person name="Amano Y."/>
            <person name="Miyakawa K."/>
            <person name="Ise K."/>
            <person name="Suzuki Y."/>
            <person name="Anantharaman K."/>
            <person name="Probst A."/>
            <person name="Burstein D."/>
            <person name="Thomas B.C."/>
            <person name="Banfield J.F."/>
        </authorList>
    </citation>
    <scope>NUCLEOTIDE SEQUENCE [LARGE SCALE GENOMIC DNA]</scope>
    <source>
        <strain evidence="1">HGW-Wallbacteria-1</strain>
    </source>
</reference>
<protein>
    <submittedName>
        <fullName evidence="1">Uncharacterized protein</fullName>
    </submittedName>
</protein>
<organism evidence="1 2">
    <name type="scientific">Candidatus Wallbacteria bacterium HGW-Wallbacteria-1</name>
    <dbReference type="NCBI Taxonomy" id="2013854"/>
    <lineage>
        <taxon>Bacteria</taxon>
        <taxon>Candidatus Walliibacteriota</taxon>
    </lineage>
</organism>
<evidence type="ECO:0000313" key="1">
    <source>
        <dbReference type="EMBL" id="PKK91477.1"/>
    </source>
</evidence>